<dbReference type="Proteomes" id="UP000236544">
    <property type="component" value="Unassembled WGS sequence"/>
</dbReference>
<dbReference type="AlphaFoldDB" id="A0A0P1KMV3"/>
<feature type="compositionally biased region" description="Polar residues" evidence="1">
    <location>
        <begin position="9"/>
        <end position="27"/>
    </location>
</feature>
<accession>A0A0P1KMV3</accession>
<keyword evidence="3" id="KW-1185">Reference proteome</keyword>
<dbReference type="OrthoDB" id="4067234at2759"/>
<name>A0A0P1KMV3_9SACH</name>
<evidence type="ECO:0000313" key="3">
    <source>
        <dbReference type="Proteomes" id="UP000236544"/>
    </source>
</evidence>
<evidence type="ECO:0000313" key="2">
    <source>
        <dbReference type="EMBL" id="CUS20722.1"/>
    </source>
</evidence>
<organism evidence="2 3">
    <name type="scientific">Lachancea quebecensis</name>
    <dbReference type="NCBI Taxonomy" id="1654605"/>
    <lineage>
        <taxon>Eukaryota</taxon>
        <taxon>Fungi</taxon>
        <taxon>Dikarya</taxon>
        <taxon>Ascomycota</taxon>
        <taxon>Saccharomycotina</taxon>
        <taxon>Saccharomycetes</taxon>
        <taxon>Saccharomycetales</taxon>
        <taxon>Saccharomycetaceae</taxon>
        <taxon>Lachancea</taxon>
    </lineage>
</organism>
<dbReference type="GO" id="GO:0000390">
    <property type="term" value="P:spliceosomal complex disassembly"/>
    <property type="evidence" value="ECO:0007669"/>
    <property type="project" value="InterPro"/>
</dbReference>
<dbReference type="InterPro" id="IPR028211">
    <property type="entry name" value="Ntr2"/>
</dbReference>
<protein>
    <submittedName>
        <fullName evidence="2">LAQU0S01e13190g1_1</fullName>
    </submittedName>
</protein>
<feature type="region of interest" description="Disordered" evidence="1">
    <location>
        <begin position="1"/>
        <end position="68"/>
    </location>
</feature>
<gene>
    <name evidence="2" type="ORF">LAQU0_S01e13190g</name>
</gene>
<proteinExistence type="predicted"/>
<dbReference type="Pfam" id="PF15458">
    <property type="entry name" value="NTR2"/>
    <property type="match status" value="1"/>
</dbReference>
<dbReference type="GO" id="GO:0071008">
    <property type="term" value="C:U2-type post-mRNA release spliceosomal complex"/>
    <property type="evidence" value="ECO:0007669"/>
    <property type="project" value="InterPro"/>
</dbReference>
<sequence>MFRKRAKLQPSTGSDKPNNLRQNNNPETTKRRSKVDISTNYENEDENEYMKSALGPRPRDKKKRTIKPNALQHLAFEEEASTEVTFRKPSQKPSVQIMNLEELGDDSDDEALEGIPTRREIDSIRTQRAMLQQQSDTLKTGFYNSSKKPVEHDERQYIKLLNKDDKHDLMEIIGGESLGTDNVRENYVDANLEIHGLEDERLALSKNDMDRDKQERKLAITNALKNDEGDEWEAHQLEKMDEGQGFVAHPILHENDYGLKDLVSELDSMLLSIQTKKKMYLSQRDTAQRENEKLSKAQNALLVSLQEHVA</sequence>
<reference evidence="3" key="1">
    <citation type="submission" date="2015-10" db="EMBL/GenBank/DDBJ databases">
        <authorList>
            <person name="Devillers H."/>
        </authorList>
    </citation>
    <scope>NUCLEOTIDE SEQUENCE [LARGE SCALE GENOMIC DNA]</scope>
</reference>
<dbReference type="EMBL" id="LN890560">
    <property type="protein sequence ID" value="CUS20722.1"/>
    <property type="molecule type" value="Genomic_DNA"/>
</dbReference>
<evidence type="ECO:0000256" key="1">
    <source>
        <dbReference type="SAM" id="MobiDB-lite"/>
    </source>
</evidence>